<feature type="domain" description="Beta-lactamase-related" evidence="2">
    <location>
        <begin position="30"/>
        <end position="365"/>
    </location>
</feature>
<comment type="caution">
    <text evidence="4">The sequence shown here is derived from an EMBL/GenBank/DDBJ whole genome shotgun (WGS) entry which is preliminary data.</text>
</comment>
<feature type="chain" id="PRO_5047070412" evidence="1">
    <location>
        <begin position="20"/>
        <end position="526"/>
    </location>
</feature>
<evidence type="ECO:0000256" key="1">
    <source>
        <dbReference type="SAM" id="SignalP"/>
    </source>
</evidence>
<reference evidence="4 5" key="1">
    <citation type="submission" date="2024-06" db="EMBL/GenBank/DDBJ databases">
        <title>Flavobacterium spp. isolated from glacier.</title>
        <authorList>
            <person name="Han D."/>
        </authorList>
    </citation>
    <scope>NUCLEOTIDE SEQUENCE [LARGE SCALE GENOMIC DNA]</scope>
    <source>
        <strain evidence="4 5">LB3P45</strain>
    </source>
</reference>
<dbReference type="GO" id="GO:0016787">
    <property type="term" value="F:hydrolase activity"/>
    <property type="evidence" value="ECO:0007669"/>
    <property type="project" value="UniProtKB-KW"/>
</dbReference>
<dbReference type="InterPro" id="IPR001466">
    <property type="entry name" value="Beta-lactam-related"/>
</dbReference>
<dbReference type="Gene3D" id="3.40.710.10">
    <property type="entry name" value="DD-peptidase/beta-lactamase superfamily"/>
    <property type="match status" value="1"/>
</dbReference>
<dbReference type="Pfam" id="PF11954">
    <property type="entry name" value="DUF3471"/>
    <property type="match status" value="1"/>
</dbReference>
<sequence>MKNKLFVAIALISTTLSFSQISSSQVDELVNRTLTAFNVPGIAVAIVKDGKIIHAQGYGVKSIQTKEKVDANTLFGIASNSKAFTSAALAMLVDEGKVKWDDKVISYLPNFKMYNDYVTQEFTIRDLLTHRSGLGLGAGDLMIWPDGSNFTAQDIVQNLQYLKPVSAFRTKYDYDNLLYIVAGEVVAKVSGQKWCDFIEERIMKPLEMNQSAASFLRLKDTTNIIAPHVPIDGKLKVIKRYQNQLFDAAAGIYSSINDLSKWTIMQMNSGKYGTENKQLFSESEHNQMWQMQTIIPVTTRAPYNTHFSGYGLGWFLSDVKGYKQVTHTGGLEGIVTQVTLIPELQLGIIVLTNQQSGAAFNAITNTIKDSYLGIKSEDYVTIYSNKLKANEETADKVTDEVWAAVAKNKIDKIKIDFNTLKGTFKDNWFGEIIISEKKGKLYFASKRSPQLTGEVFFYKKDNYVVKWNNAYFHADAHLFFEFDPTGKAVGIKMKPISELTDFSYDFQDLDFKRAENNIPKNTISGN</sequence>
<evidence type="ECO:0000259" key="2">
    <source>
        <dbReference type="Pfam" id="PF00144"/>
    </source>
</evidence>
<dbReference type="Gene3D" id="2.40.128.600">
    <property type="match status" value="1"/>
</dbReference>
<dbReference type="InterPro" id="IPR021860">
    <property type="entry name" value="Peptidase_S12_Pab87-rel_C"/>
</dbReference>
<keyword evidence="5" id="KW-1185">Reference proteome</keyword>
<organism evidence="4 5">
    <name type="scientific">Flavobacterium fructosi</name>
    <dbReference type="NCBI Taxonomy" id="3230416"/>
    <lineage>
        <taxon>Bacteria</taxon>
        <taxon>Pseudomonadati</taxon>
        <taxon>Bacteroidota</taxon>
        <taxon>Flavobacteriia</taxon>
        <taxon>Flavobacteriales</taxon>
        <taxon>Flavobacteriaceae</taxon>
        <taxon>Flavobacterium</taxon>
    </lineage>
</organism>
<evidence type="ECO:0000313" key="4">
    <source>
        <dbReference type="EMBL" id="MFE3848884.1"/>
    </source>
</evidence>
<dbReference type="RefSeq" id="WP_379858625.1">
    <property type="nucleotide sequence ID" value="NZ_JBHZQA010000009.1"/>
</dbReference>
<dbReference type="Proteomes" id="UP001600039">
    <property type="component" value="Unassembled WGS sequence"/>
</dbReference>
<feature type="domain" description="Peptidase S12 Pab87-related C-terminal" evidence="3">
    <location>
        <begin position="420"/>
        <end position="513"/>
    </location>
</feature>
<dbReference type="PANTHER" id="PTHR46825">
    <property type="entry name" value="D-ALANYL-D-ALANINE-CARBOXYPEPTIDASE/ENDOPEPTIDASE AMPH"/>
    <property type="match status" value="1"/>
</dbReference>
<evidence type="ECO:0000259" key="3">
    <source>
        <dbReference type="Pfam" id="PF11954"/>
    </source>
</evidence>
<accession>A0ABW6HP99</accession>
<dbReference type="InterPro" id="IPR050491">
    <property type="entry name" value="AmpC-like"/>
</dbReference>
<dbReference type="SUPFAM" id="SSF56601">
    <property type="entry name" value="beta-lactamase/transpeptidase-like"/>
    <property type="match status" value="1"/>
</dbReference>
<gene>
    <name evidence="4" type="ORF">ACFX5D_13005</name>
</gene>
<name>A0ABW6HP99_9FLAO</name>
<proteinExistence type="predicted"/>
<dbReference type="EMBL" id="JBHZQA010000009">
    <property type="protein sequence ID" value="MFE3848884.1"/>
    <property type="molecule type" value="Genomic_DNA"/>
</dbReference>
<dbReference type="PANTHER" id="PTHR46825:SF15">
    <property type="entry name" value="BETA-LACTAMASE-RELATED DOMAIN-CONTAINING PROTEIN"/>
    <property type="match status" value="1"/>
</dbReference>
<feature type="signal peptide" evidence="1">
    <location>
        <begin position="1"/>
        <end position="19"/>
    </location>
</feature>
<keyword evidence="1" id="KW-0732">Signal</keyword>
<dbReference type="Pfam" id="PF00144">
    <property type="entry name" value="Beta-lactamase"/>
    <property type="match status" value="1"/>
</dbReference>
<dbReference type="InterPro" id="IPR012338">
    <property type="entry name" value="Beta-lactam/transpept-like"/>
</dbReference>
<protein>
    <submittedName>
        <fullName evidence="4">Serine hydrolase</fullName>
    </submittedName>
</protein>
<keyword evidence="4" id="KW-0378">Hydrolase</keyword>
<evidence type="ECO:0000313" key="5">
    <source>
        <dbReference type="Proteomes" id="UP001600039"/>
    </source>
</evidence>